<dbReference type="InterPro" id="IPR009721">
    <property type="entry name" value="O-acyltransferase_WSD1_C"/>
</dbReference>
<accession>A0A1E7F6T1</accession>
<dbReference type="Pfam" id="PF06974">
    <property type="entry name" value="WS_DGAT_C"/>
    <property type="match status" value="1"/>
</dbReference>
<proteinExistence type="predicted"/>
<dbReference type="EMBL" id="KV784361">
    <property type="protein sequence ID" value="OEU13892.1"/>
    <property type="molecule type" value="Genomic_DNA"/>
</dbReference>
<sequence length="122" mass="13920">MHMPYFISRDQTLLQLFSRHSMVLSNVPFPSELVSFANHEVKSVQMIYMNLMPQLAFLPYSETIFGHAIVGIDDDDDENNRCRERLPLHVSNVLILLASNLELNDVPEALRDHAAQLIGSKQ</sequence>
<dbReference type="KEGG" id="fcy:FRACYDRAFT_242246"/>
<organism evidence="2 3">
    <name type="scientific">Fragilariopsis cylindrus CCMP1102</name>
    <dbReference type="NCBI Taxonomy" id="635003"/>
    <lineage>
        <taxon>Eukaryota</taxon>
        <taxon>Sar</taxon>
        <taxon>Stramenopiles</taxon>
        <taxon>Ochrophyta</taxon>
        <taxon>Bacillariophyta</taxon>
        <taxon>Bacillariophyceae</taxon>
        <taxon>Bacillariophycidae</taxon>
        <taxon>Bacillariales</taxon>
        <taxon>Bacillariaceae</taxon>
        <taxon>Fragilariopsis</taxon>
    </lineage>
</organism>
<evidence type="ECO:0000313" key="3">
    <source>
        <dbReference type="Proteomes" id="UP000095751"/>
    </source>
</evidence>
<keyword evidence="3" id="KW-1185">Reference proteome</keyword>
<evidence type="ECO:0000259" key="1">
    <source>
        <dbReference type="Pfam" id="PF06974"/>
    </source>
</evidence>
<reference evidence="2 3" key="1">
    <citation type="submission" date="2016-09" db="EMBL/GenBank/DDBJ databases">
        <title>Extensive genetic diversity and differential bi-allelic expression allows diatom success in the polar Southern Ocean.</title>
        <authorList>
            <consortium name="DOE Joint Genome Institute"/>
            <person name="Mock T."/>
            <person name="Otillar R.P."/>
            <person name="Strauss J."/>
            <person name="Dupont C."/>
            <person name="Frickenhaus S."/>
            <person name="Maumus F."/>
            <person name="Mcmullan M."/>
            <person name="Sanges R."/>
            <person name="Schmutz J."/>
            <person name="Toseland A."/>
            <person name="Valas R."/>
            <person name="Veluchamy A."/>
            <person name="Ward B.J."/>
            <person name="Allen A."/>
            <person name="Barry K."/>
            <person name="Falciatore A."/>
            <person name="Ferrante M."/>
            <person name="Fortunato A.E."/>
            <person name="Gloeckner G."/>
            <person name="Gruber A."/>
            <person name="Hipkin R."/>
            <person name="Janech M."/>
            <person name="Kroth P."/>
            <person name="Leese F."/>
            <person name="Lindquist E."/>
            <person name="Lyon B.R."/>
            <person name="Martin J."/>
            <person name="Mayer C."/>
            <person name="Parker M."/>
            <person name="Quesneville H."/>
            <person name="Raymond J."/>
            <person name="Uhlig C."/>
            <person name="Valentin K.U."/>
            <person name="Worden A.Z."/>
            <person name="Armbrust E.V."/>
            <person name="Bowler C."/>
            <person name="Green B."/>
            <person name="Moulton V."/>
            <person name="Van Oosterhout C."/>
            <person name="Grigoriev I."/>
        </authorList>
    </citation>
    <scope>NUCLEOTIDE SEQUENCE [LARGE SCALE GENOMIC DNA]</scope>
    <source>
        <strain evidence="2 3">CCMP1102</strain>
    </source>
</reference>
<dbReference type="AlphaFoldDB" id="A0A1E7F6T1"/>
<evidence type="ECO:0000313" key="2">
    <source>
        <dbReference type="EMBL" id="OEU13892.1"/>
    </source>
</evidence>
<dbReference type="Proteomes" id="UP000095751">
    <property type="component" value="Unassembled WGS sequence"/>
</dbReference>
<protein>
    <recommendedName>
        <fullName evidence="1">O-acyltransferase WSD1 C-terminal domain-containing protein</fullName>
    </recommendedName>
</protein>
<gene>
    <name evidence="2" type="ORF">FRACYDRAFT_242246</name>
</gene>
<feature type="domain" description="O-acyltransferase WSD1 C-terminal" evidence="1">
    <location>
        <begin position="14"/>
        <end position="46"/>
    </location>
</feature>
<dbReference type="InParanoid" id="A0A1E7F6T1"/>
<dbReference type="OrthoDB" id="619536at2759"/>
<name>A0A1E7F6T1_9STRA</name>